<evidence type="ECO:0000259" key="6">
    <source>
        <dbReference type="PROSITE" id="PS50893"/>
    </source>
</evidence>
<dbReference type="PANTHER" id="PTHR46743:SF2">
    <property type="entry name" value="TEICHOIC ACIDS EXPORT ATP-BINDING PROTEIN TAGH"/>
    <property type="match status" value="1"/>
</dbReference>
<dbReference type="InterPro" id="IPR027417">
    <property type="entry name" value="P-loop_NTPase"/>
</dbReference>
<evidence type="ECO:0000256" key="2">
    <source>
        <dbReference type="ARBA" id="ARBA00022448"/>
    </source>
</evidence>
<proteinExistence type="inferred from homology"/>
<keyword evidence="4 7" id="KW-0067">ATP-binding</keyword>
<evidence type="ECO:0000256" key="1">
    <source>
        <dbReference type="ARBA" id="ARBA00005417"/>
    </source>
</evidence>
<dbReference type="Gene3D" id="3.40.50.300">
    <property type="entry name" value="P-loop containing nucleotide triphosphate hydrolases"/>
    <property type="match status" value="1"/>
</dbReference>
<dbReference type="InterPro" id="IPR015860">
    <property type="entry name" value="ABC_transpr_TagH-like"/>
</dbReference>
<dbReference type="Gene3D" id="2.70.50.60">
    <property type="entry name" value="abc- transporter (atp binding component) like domain"/>
    <property type="match status" value="1"/>
</dbReference>
<dbReference type="GO" id="GO:0016887">
    <property type="term" value="F:ATP hydrolysis activity"/>
    <property type="evidence" value="ECO:0007669"/>
    <property type="project" value="InterPro"/>
</dbReference>
<dbReference type="GO" id="GO:0140359">
    <property type="term" value="F:ABC-type transporter activity"/>
    <property type="evidence" value="ECO:0007669"/>
    <property type="project" value="InterPro"/>
</dbReference>
<feature type="region of interest" description="Disordered" evidence="5">
    <location>
        <begin position="413"/>
        <end position="432"/>
    </location>
</feature>
<dbReference type="CDD" id="cd03220">
    <property type="entry name" value="ABC_KpsT_Wzt"/>
    <property type="match status" value="1"/>
</dbReference>
<dbReference type="InterPro" id="IPR029439">
    <property type="entry name" value="Wzt_C"/>
</dbReference>
<dbReference type="Proteomes" id="UP000807825">
    <property type="component" value="Unassembled WGS sequence"/>
</dbReference>
<protein>
    <submittedName>
        <fullName evidence="7">ABC transporter ATP-binding protein</fullName>
    </submittedName>
</protein>
<dbReference type="PANTHER" id="PTHR46743">
    <property type="entry name" value="TEICHOIC ACIDS EXPORT ATP-BINDING PROTEIN TAGH"/>
    <property type="match status" value="1"/>
</dbReference>
<dbReference type="GO" id="GO:0016020">
    <property type="term" value="C:membrane"/>
    <property type="evidence" value="ECO:0007669"/>
    <property type="project" value="InterPro"/>
</dbReference>
<dbReference type="SUPFAM" id="SSF52540">
    <property type="entry name" value="P-loop containing nucleoside triphosphate hydrolases"/>
    <property type="match status" value="1"/>
</dbReference>
<dbReference type="InterPro" id="IPR003593">
    <property type="entry name" value="AAA+_ATPase"/>
</dbReference>
<dbReference type="InterPro" id="IPR003439">
    <property type="entry name" value="ABC_transporter-like_ATP-bd"/>
</dbReference>
<reference evidence="7" key="1">
    <citation type="submission" date="2020-07" db="EMBL/GenBank/DDBJ databases">
        <title>Huge and variable diversity of episymbiotic CPR bacteria and DPANN archaea in groundwater ecosystems.</title>
        <authorList>
            <person name="He C.Y."/>
            <person name="Keren R."/>
            <person name="Whittaker M."/>
            <person name="Farag I.F."/>
            <person name="Doudna J."/>
            <person name="Cate J.H.D."/>
            <person name="Banfield J.F."/>
        </authorList>
    </citation>
    <scope>NUCLEOTIDE SEQUENCE</scope>
    <source>
        <strain evidence="7">NC_groundwater_1664_Pr3_B-0.1um_52_9</strain>
    </source>
</reference>
<dbReference type="GO" id="GO:0005524">
    <property type="term" value="F:ATP binding"/>
    <property type="evidence" value="ECO:0007669"/>
    <property type="project" value="UniProtKB-KW"/>
</dbReference>
<evidence type="ECO:0000313" key="7">
    <source>
        <dbReference type="EMBL" id="MBI5248903.1"/>
    </source>
</evidence>
<name>A0A9D6UZ21_9BACT</name>
<sequence length="432" mass="47929">MTDSFSTKPAISVHDVTKTYRLYPKPIDRFKEALWRGRRKYCQEFQALTNITFDMMPGTTLGIIGLNGSGKSTLLQIIAGTVRPTAGTVDVRGRLTALLELGAGFNSDYTGRENALLNGSIIGFSNGQMAEMLPEIEEFAAIGEFFDQPVKTYSSGMIVRLAFAVATVADPDIMLIDEALAVGDAPFQTKCYQRLRKYQEWGKSFIFVSHDTGAVQQLCTEAMLLDKGRVVAIGQPDDITNLYQRMHWEHEVDQVPACEGSGEVGSHGDGSISIQGCWVNGSTERQLPDMRYGDEIHMIVRARFNKDVDRPIVGLQVRTMNGFHVGGNTNWYDGDLLPPHRAGSIVDYEIKFPVVMTPNTYSLSPGLAYETRHGVGYADMREAMFIFKVYSNKMAHFGLVEFGMQISECGDAKKPATATETQTNEGRRQVRL</sequence>
<dbReference type="CDD" id="cd10147">
    <property type="entry name" value="Wzt_C-like"/>
    <property type="match status" value="1"/>
</dbReference>
<dbReference type="EMBL" id="JACRDE010000155">
    <property type="protein sequence ID" value="MBI5248903.1"/>
    <property type="molecule type" value="Genomic_DNA"/>
</dbReference>
<dbReference type="InterPro" id="IPR017871">
    <property type="entry name" value="ABC_transporter-like_CS"/>
</dbReference>
<dbReference type="Pfam" id="PF14524">
    <property type="entry name" value="Wzt_C"/>
    <property type="match status" value="1"/>
</dbReference>
<accession>A0A9D6UZ21</accession>
<dbReference type="InterPro" id="IPR050683">
    <property type="entry name" value="Bact_Polysacc_Export_ATP-bd"/>
</dbReference>
<evidence type="ECO:0000256" key="4">
    <source>
        <dbReference type="ARBA" id="ARBA00022840"/>
    </source>
</evidence>
<dbReference type="AlphaFoldDB" id="A0A9D6UZ21"/>
<organism evidence="7 8">
    <name type="scientific">Desulfomonile tiedjei</name>
    <dbReference type="NCBI Taxonomy" id="2358"/>
    <lineage>
        <taxon>Bacteria</taxon>
        <taxon>Pseudomonadati</taxon>
        <taxon>Thermodesulfobacteriota</taxon>
        <taxon>Desulfomonilia</taxon>
        <taxon>Desulfomonilales</taxon>
        <taxon>Desulfomonilaceae</taxon>
        <taxon>Desulfomonile</taxon>
    </lineage>
</organism>
<comment type="caution">
    <text evidence="7">The sequence shown here is derived from an EMBL/GenBank/DDBJ whole genome shotgun (WGS) entry which is preliminary data.</text>
</comment>
<keyword evidence="2" id="KW-0813">Transport</keyword>
<evidence type="ECO:0000313" key="8">
    <source>
        <dbReference type="Proteomes" id="UP000807825"/>
    </source>
</evidence>
<evidence type="ECO:0000256" key="5">
    <source>
        <dbReference type="SAM" id="MobiDB-lite"/>
    </source>
</evidence>
<feature type="domain" description="ABC transporter" evidence="6">
    <location>
        <begin position="11"/>
        <end position="252"/>
    </location>
</feature>
<comment type="similarity">
    <text evidence="1">Belongs to the ABC transporter superfamily.</text>
</comment>
<gene>
    <name evidence="7" type="ORF">HY912_05360</name>
</gene>
<dbReference type="PROSITE" id="PS50893">
    <property type="entry name" value="ABC_TRANSPORTER_2"/>
    <property type="match status" value="1"/>
</dbReference>
<keyword evidence="3" id="KW-0547">Nucleotide-binding</keyword>
<evidence type="ECO:0000256" key="3">
    <source>
        <dbReference type="ARBA" id="ARBA00022741"/>
    </source>
</evidence>
<dbReference type="Pfam" id="PF00005">
    <property type="entry name" value="ABC_tran"/>
    <property type="match status" value="1"/>
</dbReference>
<dbReference type="SMART" id="SM00382">
    <property type="entry name" value="AAA"/>
    <property type="match status" value="1"/>
</dbReference>
<dbReference type="PROSITE" id="PS00211">
    <property type="entry name" value="ABC_TRANSPORTER_1"/>
    <property type="match status" value="1"/>
</dbReference>